<organism evidence="2 3">
    <name type="scientific">Photobacterium sp. (strain ATCC 43367)</name>
    <dbReference type="NCBI Taxonomy" id="379097"/>
    <lineage>
        <taxon>Bacteria</taxon>
        <taxon>Pseudomonadati</taxon>
        <taxon>Pseudomonadota</taxon>
        <taxon>Gammaproteobacteria</taxon>
        <taxon>Vibrionales</taxon>
        <taxon>Vibrionaceae</taxon>
        <taxon>Vibrio</taxon>
        <taxon>Vibrio oreintalis group</taxon>
    </lineage>
</organism>
<keyword evidence="1" id="KW-0812">Transmembrane</keyword>
<reference evidence="2 3" key="1">
    <citation type="submission" date="2014-10" db="EMBL/GenBank/DDBJ databases">
        <title>Genome sequencing of Vibrio sinaloensis T08.</title>
        <authorList>
            <person name="Chan K.-G."/>
            <person name="Mohamad N.I."/>
        </authorList>
    </citation>
    <scope>NUCLEOTIDE SEQUENCE [LARGE SCALE GENOMIC DNA]</scope>
    <source>
        <strain evidence="2 3">T08</strain>
    </source>
</reference>
<sequence>MNTFLEYLKLSLWLFPPFFFVISLLHFRKKIKPNSVYGYSAKGQLMIGVAFTFCASSFLFPQSGVSIALMLGYCVILIWAARLEKRAKQRWQSSQN</sequence>
<feature type="transmembrane region" description="Helical" evidence="1">
    <location>
        <begin position="39"/>
        <end position="59"/>
    </location>
</feature>
<accession>A0A0A5HTF6</accession>
<evidence type="ECO:0000313" key="3">
    <source>
        <dbReference type="Proteomes" id="UP000030451"/>
    </source>
</evidence>
<name>A0A0A5HTF6_PHOS4</name>
<feature type="transmembrane region" description="Helical" evidence="1">
    <location>
        <begin position="65"/>
        <end position="83"/>
    </location>
</feature>
<dbReference type="Proteomes" id="UP000030451">
    <property type="component" value="Unassembled WGS sequence"/>
</dbReference>
<gene>
    <name evidence="2" type="ORF">NM06_20470</name>
</gene>
<comment type="caution">
    <text evidence="2">The sequence shown here is derived from an EMBL/GenBank/DDBJ whole genome shotgun (WGS) entry which is preliminary data.</text>
</comment>
<keyword evidence="1" id="KW-0472">Membrane</keyword>
<evidence type="ECO:0000313" key="2">
    <source>
        <dbReference type="EMBL" id="KGY06811.1"/>
    </source>
</evidence>
<protein>
    <submittedName>
        <fullName evidence="2">Uncharacterized protein</fullName>
    </submittedName>
</protein>
<dbReference type="EMBL" id="JRWP01000072">
    <property type="protein sequence ID" value="KGY06811.1"/>
    <property type="molecule type" value="Genomic_DNA"/>
</dbReference>
<evidence type="ECO:0000256" key="1">
    <source>
        <dbReference type="SAM" id="Phobius"/>
    </source>
</evidence>
<keyword evidence="1" id="KW-1133">Transmembrane helix</keyword>
<feature type="transmembrane region" description="Helical" evidence="1">
    <location>
        <begin position="6"/>
        <end position="27"/>
    </location>
</feature>
<proteinExistence type="predicted"/>
<dbReference type="AlphaFoldDB" id="A0A0A5HTF6"/>